<protein>
    <submittedName>
        <fullName evidence="1">Uncharacterized protein</fullName>
    </submittedName>
</protein>
<proteinExistence type="predicted"/>
<dbReference type="Proteomes" id="UP000614350">
    <property type="component" value="Unassembled WGS sequence"/>
</dbReference>
<gene>
    <name evidence="1" type="ORF">HZH66_002504</name>
</gene>
<dbReference type="EMBL" id="JACSEA010000002">
    <property type="protein sequence ID" value="KAF7407967.1"/>
    <property type="molecule type" value="Genomic_DNA"/>
</dbReference>
<evidence type="ECO:0000313" key="1">
    <source>
        <dbReference type="EMBL" id="KAF7407967.1"/>
    </source>
</evidence>
<reference evidence="1" key="1">
    <citation type="journal article" date="2020" name="G3 (Bethesda)">
        <title>High-Quality Assemblies for Three Invasive Social Wasps from the &lt;i&gt;Vespula&lt;/i&gt; Genus.</title>
        <authorList>
            <person name="Harrop T.W.R."/>
            <person name="Guhlin J."/>
            <person name="McLaughlin G.M."/>
            <person name="Permina E."/>
            <person name="Stockwell P."/>
            <person name="Gilligan J."/>
            <person name="Le Lec M.F."/>
            <person name="Gruber M.A.M."/>
            <person name="Quinn O."/>
            <person name="Lovegrove M."/>
            <person name="Duncan E.J."/>
            <person name="Remnant E.J."/>
            <person name="Van Eeckhoven J."/>
            <person name="Graham B."/>
            <person name="Knapp R.A."/>
            <person name="Langford K.W."/>
            <person name="Kronenberg Z."/>
            <person name="Press M.O."/>
            <person name="Eacker S.M."/>
            <person name="Wilson-Rankin E.E."/>
            <person name="Purcell J."/>
            <person name="Lester P.J."/>
            <person name="Dearden P.K."/>
        </authorList>
    </citation>
    <scope>NUCLEOTIDE SEQUENCE</scope>
    <source>
        <strain evidence="1">Marl-1</strain>
    </source>
</reference>
<evidence type="ECO:0000313" key="2">
    <source>
        <dbReference type="Proteomes" id="UP000614350"/>
    </source>
</evidence>
<sequence>MFYGNNSQPPKHANKENATIIMNKDVMRYYYALTTKIETVVLKYKLELHRLFITLYSQLVEHIIEQKFMNKKGIIINNKKLSLKE</sequence>
<organism evidence="1 2">
    <name type="scientific">Vespula vulgaris</name>
    <name type="common">Yellow jacket</name>
    <name type="synonym">Wasp</name>
    <dbReference type="NCBI Taxonomy" id="7454"/>
    <lineage>
        <taxon>Eukaryota</taxon>
        <taxon>Metazoa</taxon>
        <taxon>Ecdysozoa</taxon>
        <taxon>Arthropoda</taxon>
        <taxon>Hexapoda</taxon>
        <taxon>Insecta</taxon>
        <taxon>Pterygota</taxon>
        <taxon>Neoptera</taxon>
        <taxon>Endopterygota</taxon>
        <taxon>Hymenoptera</taxon>
        <taxon>Apocrita</taxon>
        <taxon>Aculeata</taxon>
        <taxon>Vespoidea</taxon>
        <taxon>Vespidae</taxon>
        <taxon>Vespinae</taxon>
        <taxon>Vespula</taxon>
    </lineage>
</organism>
<keyword evidence="2" id="KW-1185">Reference proteome</keyword>
<accession>A0A834KLA0</accession>
<dbReference type="AlphaFoldDB" id="A0A834KLA0"/>
<comment type="caution">
    <text evidence="1">The sequence shown here is derived from an EMBL/GenBank/DDBJ whole genome shotgun (WGS) entry which is preliminary data.</text>
</comment>
<name>A0A834KLA0_VESVU</name>